<feature type="transmembrane region" description="Helical" evidence="1">
    <location>
        <begin position="72"/>
        <end position="88"/>
    </location>
</feature>
<feature type="transmembrane region" description="Helical" evidence="1">
    <location>
        <begin position="133"/>
        <end position="155"/>
    </location>
</feature>
<organism evidence="2 3">
    <name type="scientific">candidate division TA06 bacterium</name>
    <dbReference type="NCBI Taxonomy" id="2250710"/>
    <lineage>
        <taxon>Bacteria</taxon>
        <taxon>Bacteria division TA06</taxon>
    </lineage>
</organism>
<evidence type="ECO:0000313" key="3">
    <source>
        <dbReference type="Proteomes" id="UP000271125"/>
    </source>
</evidence>
<dbReference type="Proteomes" id="UP000271125">
    <property type="component" value="Unassembled WGS sequence"/>
</dbReference>
<evidence type="ECO:0000256" key="1">
    <source>
        <dbReference type="SAM" id="Phobius"/>
    </source>
</evidence>
<gene>
    <name evidence="2" type="ORF">DRP43_04245</name>
</gene>
<reference evidence="2 3" key="1">
    <citation type="submission" date="2018-06" db="EMBL/GenBank/DDBJ databases">
        <title>Extensive metabolic versatility and redundancy in microbially diverse, dynamic hydrothermal sediments.</title>
        <authorList>
            <person name="Dombrowski N."/>
            <person name="Teske A."/>
            <person name="Baker B.J."/>
        </authorList>
    </citation>
    <scope>NUCLEOTIDE SEQUENCE [LARGE SCALE GENOMIC DNA]</scope>
    <source>
        <strain evidence="2">B10_G13</strain>
    </source>
</reference>
<keyword evidence="1" id="KW-0472">Membrane</keyword>
<accession>A0A660SFW1</accession>
<comment type="caution">
    <text evidence="2">The sequence shown here is derived from an EMBL/GenBank/DDBJ whole genome shotgun (WGS) entry which is preliminary data.</text>
</comment>
<protein>
    <recommendedName>
        <fullName evidence="4">Glycerophosphoryl diester phosphodiesterase membrane domain-containing protein</fullName>
    </recommendedName>
</protein>
<feature type="transmembrane region" description="Helical" evidence="1">
    <location>
        <begin position="18"/>
        <end position="51"/>
    </location>
</feature>
<keyword evidence="1" id="KW-1133">Transmembrane helix</keyword>
<name>A0A660SFW1_UNCT6</name>
<dbReference type="EMBL" id="QNBD01000182">
    <property type="protein sequence ID" value="RKX69577.1"/>
    <property type="molecule type" value="Genomic_DNA"/>
</dbReference>
<sequence>MRIEDVFIDTFNILKDNFIVLFISFIILCFLSTISFGILSPFLIAGFIMMYKNAYEGKIITIDMLFAYKNKFLPLLGLVILMLISIGIGTMLLIIPGLILSTMWLVAIPAMANEELSISEAIGASKKYINEIGFPRVFAIIIIMFILYMIIVFTFKSGNFIISSLFSFINIYVYGIIGVLYSKALQYET</sequence>
<evidence type="ECO:0008006" key="4">
    <source>
        <dbReference type="Google" id="ProtNLM"/>
    </source>
</evidence>
<proteinExistence type="predicted"/>
<feature type="transmembrane region" description="Helical" evidence="1">
    <location>
        <begin position="161"/>
        <end position="181"/>
    </location>
</feature>
<dbReference type="AlphaFoldDB" id="A0A660SFW1"/>
<evidence type="ECO:0000313" key="2">
    <source>
        <dbReference type="EMBL" id="RKX69577.1"/>
    </source>
</evidence>
<keyword evidence="1" id="KW-0812">Transmembrane</keyword>